<dbReference type="AlphaFoldDB" id="A0AAD9D3T3"/>
<accession>A0AAD9D3T3</accession>
<sequence>MSEEIDRINDILPSLPAELKTTAIKQWMESVLRRLEHYKHEHHLLLKEAAALLELALWKANLDEDDTLELEANVSNLSLDNTSARKKRRVTSGAGVVIKGVLPFLRFAKDST</sequence>
<evidence type="ECO:0000313" key="2">
    <source>
        <dbReference type="Proteomes" id="UP001224775"/>
    </source>
</evidence>
<comment type="caution">
    <text evidence="1">The sequence shown here is derived from an EMBL/GenBank/DDBJ whole genome shotgun (WGS) entry which is preliminary data.</text>
</comment>
<reference evidence="1" key="1">
    <citation type="submission" date="2023-06" db="EMBL/GenBank/DDBJ databases">
        <title>Survivors Of The Sea: Transcriptome response of Skeletonema marinoi to long-term dormancy.</title>
        <authorList>
            <person name="Pinder M.I.M."/>
            <person name="Kourtchenko O."/>
            <person name="Robertson E.K."/>
            <person name="Larsson T."/>
            <person name="Maumus F."/>
            <person name="Osuna-Cruz C.M."/>
            <person name="Vancaester E."/>
            <person name="Stenow R."/>
            <person name="Vandepoele K."/>
            <person name="Ploug H."/>
            <person name="Bruchert V."/>
            <person name="Godhe A."/>
            <person name="Topel M."/>
        </authorList>
    </citation>
    <scope>NUCLEOTIDE SEQUENCE</scope>
    <source>
        <strain evidence="1">R05AC</strain>
    </source>
</reference>
<gene>
    <name evidence="1" type="ORF">QTG54_016703</name>
</gene>
<keyword evidence="2" id="KW-1185">Reference proteome</keyword>
<protein>
    <submittedName>
        <fullName evidence="1">Uncharacterized protein</fullName>
    </submittedName>
</protein>
<dbReference type="EMBL" id="JATAAI010000062">
    <property type="protein sequence ID" value="KAK1732642.1"/>
    <property type="molecule type" value="Genomic_DNA"/>
</dbReference>
<proteinExistence type="predicted"/>
<dbReference type="Proteomes" id="UP001224775">
    <property type="component" value="Unassembled WGS sequence"/>
</dbReference>
<name>A0AAD9D3T3_9STRA</name>
<organism evidence="1 2">
    <name type="scientific">Skeletonema marinoi</name>
    <dbReference type="NCBI Taxonomy" id="267567"/>
    <lineage>
        <taxon>Eukaryota</taxon>
        <taxon>Sar</taxon>
        <taxon>Stramenopiles</taxon>
        <taxon>Ochrophyta</taxon>
        <taxon>Bacillariophyta</taxon>
        <taxon>Coscinodiscophyceae</taxon>
        <taxon>Thalassiosirophycidae</taxon>
        <taxon>Thalassiosirales</taxon>
        <taxon>Skeletonemataceae</taxon>
        <taxon>Skeletonema</taxon>
        <taxon>Skeletonema marinoi-dohrnii complex</taxon>
    </lineage>
</organism>
<evidence type="ECO:0000313" key="1">
    <source>
        <dbReference type="EMBL" id="KAK1732642.1"/>
    </source>
</evidence>